<reference evidence="2" key="1">
    <citation type="submission" date="2018-02" db="EMBL/GenBank/DDBJ databases">
        <title>Rhizophora mucronata_Transcriptome.</title>
        <authorList>
            <person name="Meera S.P."/>
            <person name="Sreeshan A."/>
            <person name="Augustine A."/>
        </authorList>
    </citation>
    <scope>NUCLEOTIDE SEQUENCE</scope>
    <source>
        <tissue evidence="2">Leaf</tissue>
    </source>
</reference>
<feature type="compositionally biased region" description="Basic and acidic residues" evidence="1">
    <location>
        <begin position="57"/>
        <end position="70"/>
    </location>
</feature>
<name>A0A2P2LF28_RHIMU</name>
<sequence length="139" mass="15149">MSQKSLVPASLQSIKSLPVDFKLTSLGSSSHLEKLDAINSENSEEIFSSIPENDGLGNKDVEGVENRVGDDANEDSPYGGSSFLFEEKHSVIDQDVDAEVLPLSSISSFRIESRWGDTTSYTAKKVTELVLFSDYGLLI</sequence>
<accession>A0A2P2LF28</accession>
<feature type="region of interest" description="Disordered" evidence="1">
    <location>
        <begin position="46"/>
        <end position="75"/>
    </location>
</feature>
<evidence type="ECO:0000313" key="2">
    <source>
        <dbReference type="EMBL" id="MBX16549.1"/>
    </source>
</evidence>
<protein>
    <submittedName>
        <fullName evidence="2">Uncharacterized protein</fullName>
    </submittedName>
</protein>
<organism evidence="2">
    <name type="scientific">Rhizophora mucronata</name>
    <name type="common">Asiatic mangrove</name>
    <dbReference type="NCBI Taxonomy" id="61149"/>
    <lineage>
        <taxon>Eukaryota</taxon>
        <taxon>Viridiplantae</taxon>
        <taxon>Streptophyta</taxon>
        <taxon>Embryophyta</taxon>
        <taxon>Tracheophyta</taxon>
        <taxon>Spermatophyta</taxon>
        <taxon>Magnoliopsida</taxon>
        <taxon>eudicotyledons</taxon>
        <taxon>Gunneridae</taxon>
        <taxon>Pentapetalae</taxon>
        <taxon>rosids</taxon>
        <taxon>fabids</taxon>
        <taxon>Malpighiales</taxon>
        <taxon>Rhizophoraceae</taxon>
        <taxon>Rhizophora</taxon>
    </lineage>
</organism>
<evidence type="ECO:0000256" key="1">
    <source>
        <dbReference type="SAM" id="MobiDB-lite"/>
    </source>
</evidence>
<proteinExistence type="predicted"/>
<dbReference type="EMBL" id="GGEC01036065">
    <property type="protein sequence ID" value="MBX16549.1"/>
    <property type="molecule type" value="Transcribed_RNA"/>
</dbReference>
<dbReference type="AlphaFoldDB" id="A0A2P2LF28"/>